<sequence>MGKERLSNMGSLRKKPKPEELLEIIIYNILSLTIVNGELSKTFAKNKVIDSIIVKNIDYILNNCFFLSLGDIQKLLFVIDLILNDEGVYYEFGKVRQRENAGTAKNAEILKIEEVPICKSSTVGALGVGTMESRIARAPGNDGARGKVDFDRMQKRARKGVQVNRTDATRFTDRYSLNNYIKDIFLYIEEKNIYLSLFHFNYIFKNSADYQQFFLRRYESYTFETFSREVMASAGGGNESRRRAGKLTLKRTHNSGHSTSKRMNGGRNRSVRGNAKGIANLLYIKKKKYTNLYDAVIKYHKENFNLLGKTDDGDEVSSSSSSSVGDHTSLVSATSNGTTATSGAKWTNGEKYIPDIAQKANDAPTQNSNNYKSVNEAEEKNTEYVPYDIISREKIKKLYKYKKHKCKLIENNNFVTKKSYIPINLFPNNDLHISNIKFQTLSSSIRVKVHLLIMFTNLILIFDLLNSSLYPWVYKFISFLLNVLNNFNCKFYYYFDNSSLLSHFNKDKLFLLNKNTWDHKFVTKVSDVNRVRISSSGNRLTAKGSSILKKVVQKNAKKDNRININFPYTNCGHIEIYDNDKKANVKKLYFHHFVSVQILKYYSVLSLYEMENLYKGILSCLLGDVYNRTMTTICMFEREGNHYSVSSPRRNNTYFKNKYLKNNNVDLYSLIREFSNLRCNNRSEEVVINALRHLYLFVLFNYMIILGNFSTVHEVLAEGDEALPCAEGEEVNVDKYSDRKTGNADNCFDGRNTHMDGCRDAAAARNNREAPQRSDVVNLANQINFFVSENHVRLELQEFCKSSQVSEGVKTNSYFWGSLITLPFYVNLSGCHIIGQVGKVEKLHRVSDAENGFSYWFVNRPANWARSRNEEIPQDEYPPKGEATGQKKTIPIEDKCKKIVQKRITKLLSRNPHLMFHFTRYAPLFASTLADILKKNNYFLYQNDSYRFAVCVNYLYMLYEEVNEHVIRELYDKVILIIKNEFYTHISKIIIIYIFSFFLNKTYVLNLCESGINHFFPSFSDSKDLSNIKYYFVLKFVQYRPIPIKLEEVHKNLYTYHNYAVVGDATKNGNHPWRSELPLSKDHSLGKMPSQTDSSCKCTHEVRTERTSFGGEQSSGHERSRPLCAQSRCCKERIWQNSSLEERFNLVCTNQWKGDCNECGEKLQKTRLRLKFNPRESISQLAVASRRGVAEEEEEKKKKKKNHASGRSLQCYINSLCRTRANVKHSKGAKPIDKLSKECSRRSISSENPLEEDHSGYTSPGKNNSIHEKKIYFLIFAYHLLKCSSQSRQSKQRLKVELLHMLVSDMNSVRIIHFMLHYLHEKKDLQLFCAIQNGVLKCLMKMKPSYKIINYLAFFFYLVKIKYTNVKAIMKMLSKVLEKYEFNLKVYMVMFKIIKVVLHRHKFSDSYPFILSILRHIKESNYVYLHATCRYYINIIQNKISFLECAKLGKQCRGYSRDLTGIDVNPLGDHPETAQIISGVNIKYEKKNETSNFIQLKIYKLDRRKVLSLKDNGSTIFYSQRSSRDPEGVHIGARAFPSSHYYNSNDFNADSFYSIYRDDSYSLKNYCTYIASAEQCIYFPFVLRYSRGVEAAGGRGTSPGKKSNMTPENVTSVTPTNLLLITARKGKHKTYSKRGTPHGEPLWNPNETLFCLNVCFVHKGDFVNIHNVYIPYIQLGSECPPSRYDSSEKEKHDTRAEMEHRDEHTTKEAALFRRLPRGRKILSLKKKNCFIVRYSGALYRGKVKHMMRMLIRRLKKGRGSVQEEHSMCQSRGHSPNGAGTKRGSQTEKKNKKNKKKKKYTSPKETHGTHFADLKRNLIKKEAYKINCILRGSPFLKRAKCHVGGKGGKANPSIKDRVKKTTNSYKLLIKIGVKLLIKSKFYAYIVFLNREKKTFKRFLGKYNLNFADFFQPFRASIQFWKNIFEDVWNGKIGKMYKSAKYLNMTSDKVLRVIKKKLHPFVVQENVNVKNWNVYNFPQYEMHGGRNYSLNDKYYYAYGKKNKKINNPIFDEFYIDNYPLGSSETGETTNSTMNRRKAYDHKGGVTTRKKETHYRRYKPKFMSTIAYDALSHSVHDNHVDVVTLERRDKRSAKGDSTKKGTLLKRHNNKRATSFAQRVRRIFRPSVNRMFGEKAKCKKRITQTGADSAVGKITQNWHSQNDSHSKYKINRYLSREGQGKQHRTSPRSSTNQDVIKKFVGIFLPPKHHLLMVFHIHEWSTAVQIRTDNLNTLNYVNPFFDEYFQ</sequence>
<dbReference type="PANTHER" id="PTHR34033:SF1">
    <property type="entry name" value="AP-5 COMPLEX SUBUNIT BETA-1"/>
    <property type="match status" value="1"/>
</dbReference>
<dbReference type="GeneID" id="20036021"/>
<accession>W7ABL3</accession>
<feature type="region of interest" description="Disordered" evidence="1">
    <location>
        <begin position="1228"/>
        <end position="1262"/>
    </location>
</feature>
<organism evidence="3 4">
    <name type="scientific">Plasmodium inui San Antonio 1</name>
    <dbReference type="NCBI Taxonomy" id="1237626"/>
    <lineage>
        <taxon>Eukaryota</taxon>
        <taxon>Sar</taxon>
        <taxon>Alveolata</taxon>
        <taxon>Apicomplexa</taxon>
        <taxon>Aconoidasida</taxon>
        <taxon>Haemosporida</taxon>
        <taxon>Plasmodiidae</taxon>
        <taxon>Plasmodium</taxon>
        <taxon>Plasmodium (Plasmodium)</taxon>
    </lineage>
</organism>
<dbReference type="GO" id="GO:0030119">
    <property type="term" value="C:AP-type membrane coat adaptor complex"/>
    <property type="evidence" value="ECO:0007669"/>
    <property type="project" value="TreeGrafter"/>
</dbReference>
<feature type="compositionally biased region" description="Basic and acidic residues" evidence="1">
    <location>
        <begin position="1685"/>
        <end position="1705"/>
    </location>
</feature>
<reference evidence="3 4" key="1">
    <citation type="submission" date="2013-02" db="EMBL/GenBank/DDBJ databases">
        <title>The Genome Sequence of Plasmodium inui San Antonio 1.</title>
        <authorList>
            <consortium name="The Broad Institute Genome Sequencing Platform"/>
            <consortium name="The Broad Institute Genome Sequencing Center for Infectious Disease"/>
            <person name="Neafsey D."/>
            <person name="Cheeseman I."/>
            <person name="Volkman S."/>
            <person name="Adams J."/>
            <person name="Walker B."/>
            <person name="Young S.K."/>
            <person name="Zeng Q."/>
            <person name="Gargeya S."/>
            <person name="Fitzgerald M."/>
            <person name="Haas B."/>
            <person name="Abouelleil A."/>
            <person name="Alvarado L."/>
            <person name="Arachchi H.M."/>
            <person name="Berlin A.M."/>
            <person name="Chapman S.B."/>
            <person name="Dewar J."/>
            <person name="Goldberg J."/>
            <person name="Griggs A."/>
            <person name="Gujja S."/>
            <person name="Hansen M."/>
            <person name="Howarth C."/>
            <person name="Imamovic A."/>
            <person name="Larimer J."/>
            <person name="McCowan C."/>
            <person name="Murphy C."/>
            <person name="Neiman D."/>
            <person name="Pearson M."/>
            <person name="Priest M."/>
            <person name="Roberts A."/>
            <person name="Saif S."/>
            <person name="Shea T."/>
            <person name="Sisk P."/>
            <person name="Sykes S."/>
            <person name="Wortman J."/>
            <person name="Nusbaum C."/>
            <person name="Birren B."/>
        </authorList>
    </citation>
    <scope>NUCLEOTIDE SEQUENCE [LARGE SCALE GENOMIC DNA]</scope>
    <source>
        <strain evidence="3 4">San Antonio 1</strain>
    </source>
</reference>
<feature type="region of interest" description="Disordered" evidence="1">
    <location>
        <begin position="2083"/>
        <end position="2112"/>
    </location>
</feature>
<evidence type="ECO:0000256" key="1">
    <source>
        <dbReference type="SAM" id="MobiDB-lite"/>
    </source>
</evidence>
<protein>
    <recommendedName>
        <fullName evidence="2">AP5B1 C-terminal domain-containing protein</fullName>
    </recommendedName>
</protein>
<feature type="compositionally biased region" description="Basic and acidic residues" evidence="1">
    <location>
        <begin position="1230"/>
        <end position="1241"/>
    </location>
</feature>
<dbReference type="InterPro" id="IPR048981">
    <property type="entry name" value="AP5B1_C"/>
</dbReference>
<gene>
    <name evidence="3" type="ORF">C922_00747</name>
</gene>
<feature type="compositionally biased region" description="Basic residues" evidence="1">
    <location>
        <begin position="243"/>
        <end position="254"/>
    </location>
</feature>
<dbReference type="EMBL" id="KI965461">
    <property type="protein sequence ID" value="EUD69055.1"/>
    <property type="molecule type" value="Genomic_DNA"/>
</dbReference>
<feature type="region of interest" description="Disordered" evidence="1">
    <location>
        <begin position="1186"/>
        <end position="1205"/>
    </location>
</feature>
<evidence type="ECO:0000313" key="3">
    <source>
        <dbReference type="EMBL" id="EUD69055.1"/>
    </source>
</evidence>
<dbReference type="VEuPathDB" id="PlasmoDB:C922_00747"/>
<dbReference type="PANTHER" id="PTHR34033">
    <property type="entry name" value="AP-5 COMPLEX SUBUNIT BETA-1"/>
    <property type="match status" value="1"/>
</dbReference>
<dbReference type="Pfam" id="PF21590">
    <property type="entry name" value="AP5B1_C"/>
    <property type="match status" value="1"/>
</dbReference>
<feature type="compositionally biased region" description="Low complexity" evidence="1">
    <location>
        <begin position="332"/>
        <end position="344"/>
    </location>
</feature>
<name>W7ABL3_9APIC</name>
<proteinExistence type="predicted"/>
<feature type="region of interest" description="Disordered" evidence="1">
    <location>
        <begin position="1681"/>
        <end position="1705"/>
    </location>
</feature>
<feature type="domain" description="AP5B1 C-terminal" evidence="2">
    <location>
        <begin position="2195"/>
        <end position="2236"/>
    </location>
</feature>
<feature type="compositionally biased region" description="Basic residues" evidence="1">
    <location>
        <begin position="1789"/>
        <end position="1800"/>
    </location>
</feature>
<dbReference type="RefSeq" id="XP_008814581.1">
    <property type="nucleotide sequence ID" value="XM_008816359.1"/>
</dbReference>
<evidence type="ECO:0000313" key="4">
    <source>
        <dbReference type="Proteomes" id="UP000030640"/>
    </source>
</evidence>
<evidence type="ECO:0000259" key="2">
    <source>
        <dbReference type="Pfam" id="PF21590"/>
    </source>
</evidence>
<feature type="compositionally biased region" description="Basic and acidic residues" evidence="1">
    <location>
        <begin position="2083"/>
        <end position="2096"/>
    </location>
</feature>
<feature type="region of interest" description="Disordered" evidence="1">
    <location>
        <begin position="234"/>
        <end position="271"/>
    </location>
</feature>
<feature type="region of interest" description="Disordered" evidence="1">
    <location>
        <begin position="311"/>
        <end position="346"/>
    </location>
</feature>
<dbReference type="InterPro" id="IPR038741">
    <property type="entry name" value="AP5B1"/>
</dbReference>
<keyword evidence="4" id="KW-1185">Reference proteome</keyword>
<dbReference type="Proteomes" id="UP000030640">
    <property type="component" value="Unassembled WGS sequence"/>
</dbReference>
<feature type="region of interest" description="Disordered" evidence="1">
    <location>
        <begin position="1756"/>
        <end position="1806"/>
    </location>
</feature>
<dbReference type="OrthoDB" id="646197at2759"/>
<dbReference type="GO" id="GO:0016197">
    <property type="term" value="P:endosomal transport"/>
    <property type="evidence" value="ECO:0007669"/>
    <property type="project" value="InterPro"/>
</dbReference>